<sequence length="1513" mass="173447">MINEKQRETRNYYPYVPNFDNSIIAKNDITYIIFAWDAEFEYFEFSNDTNTCRLNNDQELKVEDGLAYLDDREIEINRVIKTGNLSLIIKPYQDLKIITTNLPDRLVTISNNQNAPLSGLVKGAHQELILKPQKNDIGSYNYKYNFGVMNLASKTYINDVIITNDTKGYLNVGDTIFINGIYIERNQYQLKITEIFADIYLDSNYFINEKFVPQTPKNFPEYARSPRVRLTQPNDKISVKSPKEDDEMHTDLIRTALPATGMLFATVLMTLVTGLNVYMMVGMGSMSLITVFTTFYIYRKDKRKLKSDNLEKNSDYETYLYNVSKKINKLNQQQRQALHYLYPNMRILYQMVKDYNHRIFEKKNTDDDFLEFQVGTGVIDSSYTIDFRSDENQKGNPLYKQAKDLVVDPMRKLKDAPVRLSLMDTTVGLVGEYKTVRPTITTMIMQLATFQSYEDVQFLLLVPEKNQADWLEFRWLKHLNITGIGLRGLVFDESTRQAILNPFYQLLKKRRQKIREAKNKKLQFAVHYVMVILEDEWLNESELNEFLDGDMSKYGVTVIWVKNKVDALPSTVNTMITFENEDSAVIVNQNGEYVDQSFRPLVLPPDVDVRDYITHIANLNILTVKKNSIPDQVSFLDLYGVKRTEQLRIAARWAKANPIKSLAVPLGLKGKDDIIKLDLNEKADGPHGLVAGTTGSGKSETLQSYLLSLAVNFSPEDVGFLPIDFKGGGMANLFRNLPHLMGSITNLDGAATTRALASIKAELQKRQRLFDKFRVNSINGYTQKYQEGKKKGVSKDSTEYPTEPLPHLFLISDEFAELKDNQPDFMTELVSTARIGRSLGVHLILATQKPAGVVNDQIWSNSRFHIALKMQDEADSKEVLKTPDAARITQPGRAYLQVGNNELYELFQSAWSGATYEPNKVKRVRKTDNRVWTINELGQYVLAFDDENEEVLKTELFAKDEENIPTQLDAVIDEVVKATKEVKPVIPARPWLPPLKDKMVTPLIDYKQDWKEPRNLTIPLGVLDLPKQQTQQQFDFDLEKRSHTAIYGSPGYGKSTLLQTIILNLARENNPEQVQFSLFDFGAHGLFALSGLPNTSDIVSLDMPEKLHKMIKRLHSEIKERKLRLLKAGVSSYKQYEETTGEVFSVQVVVLDGYDALVDSKYRESVDLLLSDILREGASLGMYLILAASRVTAVRSSMRSNIETQMSLYLLDNDDLITLYGKARIDTGDINGRGEILLDEPTEIQFYLPVSGQDDASRVIELKKTIDQLDNAWTGKRPAKIPMVPSDIDEFDFIRDRDVARLANKHHVLPLGYRFKDAKPVGIDFNDSRFFSIAYEDDTQQVNMLKRIQAGNDIFEKPLPLIVIDSEDMIESMQNDGIEYFGSEQFGEAKAKIAEITESNPAIIYIMNADVFLKQIDSKTLNEWIKHGYKNGKRLIIGFYHRWLIKYDTASQLIKENNKDGLLLMRQNDQQIIEATESLREPDLKDDESYLYHRRKIEKIKMIQINDYESDEF</sequence>
<dbReference type="InterPro" id="IPR002543">
    <property type="entry name" value="FtsK_dom"/>
</dbReference>
<protein>
    <submittedName>
        <fullName evidence="7">Type VII secretion protein EssC</fullName>
    </submittedName>
</protein>
<evidence type="ECO:0000256" key="2">
    <source>
        <dbReference type="ARBA" id="ARBA00022741"/>
    </source>
</evidence>
<name>A0ABY5BW45_9LACO</name>
<keyword evidence="5" id="KW-1133">Transmembrane helix</keyword>
<keyword evidence="3 4" id="KW-0067">ATP-binding</keyword>
<organism evidence="7 8">
    <name type="scientific">Fructilactobacillus carniphilus</name>
    <dbReference type="NCBI Taxonomy" id="2940297"/>
    <lineage>
        <taxon>Bacteria</taxon>
        <taxon>Bacillati</taxon>
        <taxon>Bacillota</taxon>
        <taxon>Bacilli</taxon>
        <taxon>Lactobacillales</taxon>
        <taxon>Lactobacillaceae</taxon>
        <taxon>Fructilactobacillus</taxon>
    </lineage>
</organism>
<evidence type="ECO:0000259" key="6">
    <source>
        <dbReference type="PROSITE" id="PS50901"/>
    </source>
</evidence>
<dbReference type="InterPro" id="IPR023839">
    <property type="entry name" value="Firmicutes_EssC_C"/>
</dbReference>
<dbReference type="EMBL" id="CP097121">
    <property type="protein sequence ID" value="USS90287.1"/>
    <property type="molecule type" value="Genomic_DNA"/>
</dbReference>
<keyword evidence="5" id="KW-0812">Transmembrane</keyword>
<dbReference type="Gene3D" id="3.40.50.300">
    <property type="entry name" value="P-loop containing nucleotide triphosphate hydrolases"/>
    <property type="match status" value="2"/>
</dbReference>
<accession>A0ABY5BW45</accession>
<feature type="domain" description="FtsK" evidence="6">
    <location>
        <begin position="1031"/>
        <end position="1217"/>
    </location>
</feature>
<dbReference type="InterPro" id="IPR050206">
    <property type="entry name" value="FtsK/SpoIIIE/SftA"/>
</dbReference>
<keyword evidence="1" id="KW-0677">Repeat</keyword>
<evidence type="ECO:0000256" key="4">
    <source>
        <dbReference type="PROSITE-ProRule" id="PRU00289"/>
    </source>
</evidence>
<evidence type="ECO:0000256" key="5">
    <source>
        <dbReference type="SAM" id="Phobius"/>
    </source>
</evidence>
<feature type="domain" description="FtsK" evidence="6">
    <location>
        <begin position="672"/>
        <end position="877"/>
    </location>
</feature>
<evidence type="ECO:0000256" key="1">
    <source>
        <dbReference type="ARBA" id="ARBA00022737"/>
    </source>
</evidence>
<reference evidence="7" key="1">
    <citation type="submission" date="2022-05" db="EMBL/GenBank/DDBJ databases">
        <authorList>
            <person name="Oliphant S.A."/>
            <person name="Watson-Haigh N.S."/>
            <person name="Sumby K.M."/>
            <person name="Gardner J.M."/>
            <person name="Jiranek V."/>
        </authorList>
    </citation>
    <scope>NUCLEOTIDE SEQUENCE</scope>
    <source>
        <strain evidence="7">KI4_A6</strain>
    </source>
</reference>
<proteinExistence type="predicted"/>
<feature type="binding site" evidence="4">
    <location>
        <begin position="1048"/>
        <end position="1055"/>
    </location>
    <ligand>
        <name>ATP</name>
        <dbReference type="ChEBI" id="CHEBI:30616"/>
    </ligand>
</feature>
<evidence type="ECO:0000256" key="3">
    <source>
        <dbReference type="ARBA" id="ARBA00022840"/>
    </source>
</evidence>
<dbReference type="PROSITE" id="PS50901">
    <property type="entry name" value="FTSK"/>
    <property type="match status" value="2"/>
</dbReference>
<dbReference type="SMART" id="SM00382">
    <property type="entry name" value="AAA"/>
    <property type="match status" value="2"/>
</dbReference>
<dbReference type="InterPro" id="IPR027417">
    <property type="entry name" value="P-loop_NTPase"/>
</dbReference>
<keyword evidence="8" id="KW-1185">Reference proteome</keyword>
<dbReference type="RefSeq" id="WP_252794745.1">
    <property type="nucleotide sequence ID" value="NZ_CP097121.1"/>
</dbReference>
<dbReference type="NCBIfam" id="TIGR03928">
    <property type="entry name" value="T7_EssCb_Firm"/>
    <property type="match status" value="1"/>
</dbReference>
<keyword evidence="5" id="KW-0472">Membrane</keyword>
<dbReference type="InterPro" id="IPR003593">
    <property type="entry name" value="AAA+_ATPase"/>
</dbReference>
<evidence type="ECO:0000313" key="7">
    <source>
        <dbReference type="EMBL" id="USS90287.1"/>
    </source>
</evidence>
<evidence type="ECO:0000313" key="8">
    <source>
        <dbReference type="Proteomes" id="UP001056164"/>
    </source>
</evidence>
<feature type="binding site" evidence="4">
    <location>
        <begin position="692"/>
        <end position="699"/>
    </location>
    <ligand>
        <name>ATP</name>
        <dbReference type="ChEBI" id="CHEBI:30616"/>
    </ligand>
</feature>
<dbReference type="Proteomes" id="UP001056164">
    <property type="component" value="Chromosome"/>
</dbReference>
<keyword evidence="2 4" id="KW-0547">Nucleotide-binding</keyword>
<dbReference type="SUPFAM" id="SSF52540">
    <property type="entry name" value="P-loop containing nucleoside triphosphate hydrolases"/>
    <property type="match status" value="2"/>
</dbReference>
<feature type="transmembrane region" description="Helical" evidence="5">
    <location>
        <begin position="277"/>
        <end position="298"/>
    </location>
</feature>
<gene>
    <name evidence="7" type="primary">essC</name>
    <name evidence="7" type="ORF">M3M37_05440</name>
</gene>
<dbReference type="PANTHER" id="PTHR22683:SF1">
    <property type="entry name" value="TYPE VII SECRETION SYSTEM PROTEIN ESSC"/>
    <property type="match status" value="1"/>
</dbReference>
<dbReference type="PANTHER" id="PTHR22683">
    <property type="entry name" value="SPORULATION PROTEIN RELATED"/>
    <property type="match status" value="1"/>
</dbReference>
<dbReference type="Pfam" id="PF01580">
    <property type="entry name" value="FtsK_SpoIIIE"/>
    <property type="match status" value="2"/>
</dbReference>